<dbReference type="Proteomes" id="UP000503349">
    <property type="component" value="Chromosome 12"/>
</dbReference>
<accession>A0A6G1Q4I7</accession>
<evidence type="ECO:0000256" key="1">
    <source>
        <dbReference type="SAM" id="MobiDB-lite"/>
    </source>
</evidence>
<proteinExistence type="predicted"/>
<gene>
    <name evidence="2" type="ORF">EXN66_Car012776</name>
</gene>
<evidence type="ECO:0000313" key="3">
    <source>
        <dbReference type="Proteomes" id="UP000503349"/>
    </source>
</evidence>
<evidence type="ECO:0000313" key="2">
    <source>
        <dbReference type="EMBL" id="KAF3697096.1"/>
    </source>
</evidence>
<dbReference type="EMBL" id="CM015723">
    <property type="protein sequence ID" value="KAF3697096.1"/>
    <property type="molecule type" value="Genomic_DNA"/>
</dbReference>
<reference evidence="3" key="2">
    <citation type="submission" date="2019-02" db="EMBL/GenBank/DDBJ databases">
        <title>Opniocepnalus argus Var Kimnra genome.</title>
        <authorList>
            <person name="Zhou C."/>
            <person name="Xiao S."/>
        </authorList>
    </citation>
    <scope>NUCLEOTIDE SEQUENCE [LARGE SCALE GENOMIC DNA]</scope>
</reference>
<protein>
    <submittedName>
        <fullName evidence="2">Uncharacterized protein</fullName>
    </submittedName>
</protein>
<name>A0A6G1Q4I7_CHAAH</name>
<keyword evidence="3" id="KW-1185">Reference proteome</keyword>
<organism evidence="2 3">
    <name type="scientific">Channa argus</name>
    <name type="common">Northern snakehead</name>
    <name type="synonym">Ophicephalus argus</name>
    <dbReference type="NCBI Taxonomy" id="215402"/>
    <lineage>
        <taxon>Eukaryota</taxon>
        <taxon>Metazoa</taxon>
        <taxon>Chordata</taxon>
        <taxon>Craniata</taxon>
        <taxon>Vertebrata</taxon>
        <taxon>Euteleostomi</taxon>
        <taxon>Actinopterygii</taxon>
        <taxon>Neopterygii</taxon>
        <taxon>Teleostei</taxon>
        <taxon>Neoteleostei</taxon>
        <taxon>Acanthomorphata</taxon>
        <taxon>Anabantaria</taxon>
        <taxon>Anabantiformes</taxon>
        <taxon>Channoidei</taxon>
        <taxon>Channidae</taxon>
        <taxon>Channa</taxon>
    </lineage>
</organism>
<feature type="compositionally biased region" description="Basic and acidic residues" evidence="1">
    <location>
        <begin position="43"/>
        <end position="57"/>
    </location>
</feature>
<reference evidence="2 3" key="1">
    <citation type="submission" date="2019-02" db="EMBL/GenBank/DDBJ databases">
        <title>Opniocepnalus argus genome.</title>
        <authorList>
            <person name="Zhou C."/>
            <person name="Xiao S."/>
        </authorList>
    </citation>
    <scope>NUCLEOTIDE SEQUENCE [LARGE SCALE GENOMIC DNA]</scope>
    <source>
        <strain evidence="2">OARG1902GOOAL</strain>
        <tissue evidence="2">Muscle</tissue>
    </source>
</reference>
<sequence>MNEMLPEERQIVKALNPWLKLNSPSFSDRDRHHSLFNKSLLRSNRESTRDKERQRERDSECDLYKLTMLYEMLSQLFEEI</sequence>
<feature type="region of interest" description="Disordered" evidence="1">
    <location>
        <begin position="37"/>
        <end position="57"/>
    </location>
</feature>
<dbReference type="AlphaFoldDB" id="A0A6G1Q4I7"/>